<sequence length="189" mass="20516">MNERYEFSAAEIVSLLAKLDERLRARGVSGSVFVVGGAAVAVTSGRDLRRTEDVDAITSDGAVVTEARELARAEGLPENWLNTRARMWMPPLPADASTPAPGPGLHVTYASDGFLLATKLIAQRRKDAADIRELADRTGMAEATADQLEALIYQYYTDPGILEFIVDGNDVAGEVRLLAERAARMLARR</sequence>
<protein>
    <recommendedName>
        <fullName evidence="3">Nucleotidyl transferase AbiEii toxin, Type IV TA system</fullName>
    </recommendedName>
</protein>
<evidence type="ECO:0008006" key="3">
    <source>
        <dbReference type="Google" id="ProtNLM"/>
    </source>
</evidence>
<gene>
    <name evidence="1" type="ORF">Ga0074812_1772</name>
</gene>
<dbReference type="AlphaFoldDB" id="A0A0S4R2M9"/>
<dbReference type="Proteomes" id="UP000198802">
    <property type="component" value="Unassembled WGS sequence"/>
</dbReference>
<proteinExistence type="predicted"/>
<dbReference type="RefSeq" id="WP_091287484.1">
    <property type="nucleotide sequence ID" value="NZ_FAOZ01000077.1"/>
</dbReference>
<accession>A0A0S4R2M9</accession>
<reference evidence="2" key="1">
    <citation type="submission" date="2015-11" db="EMBL/GenBank/DDBJ databases">
        <authorList>
            <person name="Varghese N."/>
        </authorList>
    </citation>
    <scope>NUCLEOTIDE SEQUENCE [LARGE SCALE GENOMIC DNA]</scope>
    <source>
        <strain evidence="2">DSM 45899</strain>
    </source>
</reference>
<organism evidence="1 2">
    <name type="scientific">Parafrankia irregularis</name>
    <dbReference type="NCBI Taxonomy" id="795642"/>
    <lineage>
        <taxon>Bacteria</taxon>
        <taxon>Bacillati</taxon>
        <taxon>Actinomycetota</taxon>
        <taxon>Actinomycetes</taxon>
        <taxon>Frankiales</taxon>
        <taxon>Frankiaceae</taxon>
        <taxon>Parafrankia</taxon>
    </lineage>
</organism>
<evidence type="ECO:0000313" key="1">
    <source>
        <dbReference type="EMBL" id="CUU61288.1"/>
    </source>
</evidence>
<keyword evidence="2" id="KW-1185">Reference proteome</keyword>
<dbReference type="EMBL" id="FAOZ01000077">
    <property type="protein sequence ID" value="CUU61288.1"/>
    <property type="molecule type" value="Genomic_DNA"/>
</dbReference>
<evidence type="ECO:0000313" key="2">
    <source>
        <dbReference type="Proteomes" id="UP000198802"/>
    </source>
</evidence>
<name>A0A0S4R2M9_9ACTN</name>